<protein>
    <recommendedName>
        <fullName evidence="3">Thioredoxin-like fold domain-containing protein</fullName>
    </recommendedName>
</protein>
<keyword evidence="2" id="KW-1185">Reference proteome</keyword>
<dbReference type="Proteomes" id="UP000310639">
    <property type="component" value="Chromosome"/>
</dbReference>
<organism evidence="1 2">
    <name type="scientific">Candidatus Nanosynbacter featherlites</name>
    <dbReference type="NCBI Taxonomy" id="2572088"/>
    <lineage>
        <taxon>Bacteria</taxon>
        <taxon>Candidatus Saccharimonadota</taxon>
        <taxon>Candidatus Saccharimonadia</taxon>
        <taxon>Candidatus Nanosynbacterales</taxon>
        <taxon>Candidatus Nanosynbacteraceae</taxon>
        <taxon>Candidatus Nanosynbacter</taxon>
    </lineage>
</organism>
<name>A0A4P9A2J1_9BACT</name>
<evidence type="ECO:0008006" key="3">
    <source>
        <dbReference type="Google" id="ProtNLM"/>
    </source>
</evidence>
<sequence>MRVVVVYKTESDHARTVFDYLRDFKNQTGHDLEEINPDSVAGSDFCRTYDIVEYPTIIALSDGGQLQNMWRGTPLPTISEVSFYV</sequence>
<dbReference type="OrthoDB" id="9800749at2"/>
<dbReference type="KEGG" id="nft:FBF37_00780"/>
<dbReference type="AlphaFoldDB" id="A0A4P9A2J1"/>
<evidence type="ECO:0000313" key="2">
    <source>
        <dbReference type="Proteomes" id="UP000310639"/>
    </source>
</evidence>
<accession>A0A4P9A2J1</accession>
<evidence type="ECO:0000313" key="1">
    <source>
        <dbReference type="EMBL" id="QCT42007.1"/>
    </source>
</evidence>
<gene>
    <name evidence="1" type="ORF">FBF37_00780</name>
</gene>
<reference evidence="1 2" key="1">
    <citation type="submission" date="2019-04" db="EMBL/GenBank/DDBJ databases">
        <title>Saccharibacteria TM7 genomes.</title>
        <authorList>
            <person name="Bor B."/>
            <person name="He X."/>
            <person name="Chen T."/>
            <person name="Dewhirst F.E."/>
        </authorList>
    </citation>
    <scope>NUCLEOTIDE SEQUENCE [LARGE SCALE GENOMIC DNA]</scope>
    <source>
        <strain evidence="1 2">BB001</strain>
    </source>
</reference>
<dbReference type="EMBL" id="CP040004">
    <property type="protein sequence ID" value="QCT42007.1"/>
    <property type="molecule type" value="Genomic_DNA"/>
</dbReference>
<proteinExistence type="predicted"/>